<accession>N6Y7G1</accession>
<evidence type="ECO:0000313" key="1">
    <source>
        <dbReference type="EMBL" id="ENO90226.1"/>
    </source>
</evidence>
<keyword evidence="2" id="KW-1185">Reference proteome</keyword>
<dbReference type="STRING" id="1123367.GCA_000621305_02349"/>
<sequence>MAQACGIGRRTLYRIENGEPGVAVGTLLAVLWKLGLLNTVRAVANPDTDEHGKILEAARRPQRVRASAPDNDF</sequence>
<dbReference type="InterPro" id="IPR010982">
    <property type="entry name" value="Lambda_DNA-bd_dom_sf"/>
</dbReference>
<dbReference type="eggNOG" id="COG1426">
    <property type="taxonomic scope" value="Bacteria"/>
</dbReference>
<name>N6Y7G1_THAL4</name>
<dbReference type="SUPFAM" id="SSF47413">
    <property type="entry name" value="lambda repressor-like DNA-binding domains"/>
    <property type="match status" value="1"/>
</dbReference>
<evidence type="ECO:0008006" key="3">
    <source>
        <dbReference type="Google" id="ProtNLM"/>
    </source>
</evidence>
<dbReference type="EMBL" id="AMXE01000004">
    <property type="protein sequence ID" value="ENO90226.1"/>
    <property type="molecule type" value="Genomic_DNA"/>
</dbReference>
<evidence type="ECO:0000313" key="2">
    <source>
        <dbReference type="Proteomes" id="UP000013232"/>
    </source>
</evidence>
<dbReference type="Proteomes" id="UP000013232">
    <property type="component" value="Unassembled WGS sequence"/>
</dbReference>
<proteinExistence type="predicted"/>
<dbReference type="GO" id="GO:0003677">
    <property type="term" value="F:DNA binding"/>
    <property type="evidence" value="ECO:0007669"/>
    <property type="project" value="InterPro"/>
</dbReference>
<gene>
    <name evidence="1" type="ORF">C666_02140</name>
</gene>
<protein>
    <recommendedName>
        <fullName evidence="3">HTH cro/C1-type domain-containing protein</fullName>
    </recommendedName>
</protein>
<reference evidence="1 2" key="1">
    <citation type="submission" date="2012-09" db="EMBL/GenBank/DDBJ databases">
        <title>Draft Genome Sequences of 6 Strains from Genus Thauera.</title>
        <authorList>
            <person name="Liu B."/>
            <person name="Shapleigh J.P."/>
            <person name="Frostegard A.H."/>
        </authorList>
    </citation>
    <scope>NUCLEOTIDE SEQUENCE [LARGE SCALE GENOMIC DNA]</scope>
    <source>
        <strain evidence="2">47Lol / DSM 12138</strain>
    </source>
</reference>
<dbReference type="AlphaFoldDB" id="N6Y7G1"/>
<dbReference type="Gene3D" id="1.10.260.40">
    <property type="entry name" value="lambda repressor-like DNA-binding domains"/>
    <property type="match status" value="1"/>
</dbReference>
<comment type="caution">
    <text evidence="1">The sequence shown here is derived from an EMBL/GenBank/DDBJ whole genome shotgun (WGS) entry which is preliminary data.</text>
</comment>
<organism evidence="1 2">
    <name type="scientific">Thauera linaloolentis (strain DSM 12138 / JCM 21573 / CCUG 41526 / CIP 105981 / IAM 15112 / NBRC 102519 / 47Lol)</name>
    <dbReference type="NCBI Taxonomy" id="1123367"/>
    <lineage>
        <taxon>Bacteria</taxon>
        <taxon>Pseudomonadati</taxon>
        <taxon>Pseudomonadota</taxon>
        <taxon>Betaproteobacteria</taxon>
        <taxon>Rhodocyclales</taxon>
        <taxon>Zoogloeaceae</taxon>
        <taxon>Thauera</taxon>
    </lineage>
</organism>